<protein>
    <recommendedName>
        <fullName evidence="2">ARB-07466-like C-terminal domain-containing protein</fullName>
    </recommendedName>
</protein>
<keyword evidence="1" id="KW-0472">Membrane</keyword>
<dbReference type="Gene3D" id="1.10.101.10">
    <property type="entry name" value="PGBD-like superfamily/PGBD"/>
    <property type="match status" value="1"/>
</dbReference>
<dbReference type="EMBL" id="PGEZ01000001">
    <property type="protein sequence ID" value="PJJ57467.1"/>
    <property type="molecule type" value="Genomic_DNA"/>
</dbReference>
<dbReference type="AlphaFoldDB" id="A0A2M9BHQ5"/>
<evidence type="ECO:0000313" key="3">
    <source>
        <dbReference type="EMBL" id="PJJ57467.1"/>
    </source>
</evidence>
<reference evidence="3 4" key="1">
    <citation type="submission" date="2017-11" db="EMBL/GenBank/DDBJ databases">
        <title>Genomic Encyclopedia of Archaeal and Bacterial Type Strains, Phase II (KMG-II): From Individual Species to Whole Genera.</title>
        <authorList>
            <person name="Goeker M."/>
        </authorList>
    </citation>
    <scope>NUCLEOTIDE SEQUENCE [LARGE SCALE GENOMIC DNA]</scope>
    <source>
        <strain evidence="3 4">DSM 27763</strain>
    </source>
</reference>
<dbReference type="InterPro" id="IPR036365">
    <property type="entry name" value="PGBD-like_sf"/>
</dbReference>
<dbReference type="InterPro" id="IPR058593">
    <property type="entry name" value="ARB_07466-like_C"/>
</dbReference>
<dbReference type="Pfam" id="PF26571">
    <property type="entry name" value="VldE"/>
    <property type="match status" value="1"/>
</dbReference>
<sequence>MPNDDRFVRSGVFLKSVVVSVGVVAAVVLAPPHAVAKVPPTPDDLPDRVEPYAPYVGANSCSKRAQPGARAFGELLVATWPKTHYSTGRTCTTARSEHHDGRAVDWMTSVREKYGKKRARDLLRWLLRSDAAGNPAANARRLGVMYLIWNNRIWSSYRASDGWRAYSNCASAPQRSADTRCHRDHVHVSLSWAGARGRTSFYDSTYAGNDYGPCRPADLAWASRWTSVRRTPCPWYPEPRAPSGSSSLHRSLVTYSGLRISAGMSGPAVTVVQRALKLERTGRWGRSSRTAMREYKRARSLGGNAVVGPRVWRSLLARTAP</sequence>
<name>A0A2M9BHQ5_9ACTN</name>
<comment type="caution">
    <text evidence="3">The sequence shown here is derived from an EMBL/GenBank/DDBJ whole genome shotgun (WGS) entry which is preliminary data.</text>
</comment>
<feature type="transmembrane region" description="Helical" evidence="1">
    <location>
        <begin position="12"/>
        <end position="30"/>
    </location>
</feature>
<feature type="domain" description="ARB-07466-like C-terminal" evidence="2">
    <location>
        <begin position="62"/>
        <end position="174"/>
    </location>
</feature>
<dbReference type="InterPro" id="IPR036366">
    <property type="entry name" value="PGBDSf"/>
</dbReference>
<evidence type="ECO:0000256" key="1">
    <source>
        <dbReference type="SAM" id="Phobius"/>
    </source>
</evidence>
<keyword evidence="4" id="KW-1185">Reference proteome</keyword>
<dbReference type="SUPFAM" id="SSF47090">
    <property type="entry name" value="PGBD-like"/>
    <property type="match status" value="1"/>
</dbReference>
<dbReference type="Proteomes" id="UP000230842">
    <property type="component" value="Unassembled WGS sequence"/>
</dbReference>
<evidence type="ECO:0000259" key="2">
    <source>
        <dbReference type="Pfam" id="PF26571"/>
    </source>
</evidence>
<organism evidence="3 4">
    <name type="scientific">Mumia flava</name>
    <dbReference type="NCBI Taxonomy" id="1348852"/>
    <lineage>
        <taxon>Bacteria</taxon>
        <taxon>Bacillati</taxon>
        <taxon>Actinomycetota</taxon>
        <taxon>Actinomycetes</taxon>
        <taxon>Propionibacteriales</taxon>
        <taxon>Nocardioidaceae</taxon>
        <taxon>Mumia</taxon>
    </lineage>
</organism>
<accession>A0A2M9BHQ5</accession>
<keyword evidence="1" id="KW-1133">Transmembrane helix</keyword>
<evidence type="ECO:0000313" key="4">
    <source>
        <dbReference type="Proteomes" id="UP000230842"/>
    </source>
</evidence>
<gene>
    <name evidence="3" type="ORF">CLV56_1699</name>
</gene>
<keyword evidence="1" id="KW-0812">Transmembrane</keyword>
<proteinExistence type="predicted"/>